<dbReference type="RefSeq" id="WP_123223777.1">
    <property type="nucleotide sequence ID" value="NZ_RJSF01000040.1"/>
</dbReference>
<sequence length="297" mass="32219">MPPTDSLVPAWLTGLVDDAALFPPGNLPLDRAVAEHRGHRASEYAALVGGFVIGDVRIPDLLDVLDERDDDEALAVNLVVTGGAGAVEPAVRWATRAPTVELRALEVALRDEDDLARNAQRFLAALDPLWTELEGVRVFVELPRVVGDPTPGWFAAADELAAREIPLKLRTGGVTADAFPSSAELVTSIDAALDRELPFKCTAGLHHALRHRDAETGFEHHGFLNVLLATRLLLDGDRDGAWVVLEDHDPESVVTRLRGCSTDDLESARRWFTSFGSCSILEPHDDLVELGIVEVGR</sequence>
<name>A0A3N0GPL5_9ACTN</name>
<accession>A0A3N0GPL5</accession>
<evidence type="ECO:0000313" key="1">
    <source>
        <dbReference type="EMBL" id="RNM14367.1"/>
    </source>
</evidence>
<dbReference type="EMBL" id="RJSF01000040">
    <property type="protein sequence ID" value="RNM14367.1"/>
    <property type="molecule type" value="Genomic_DNA"/>
</dbReference>
<dbReference type="Proteomes" id="UP000279994">
    <property type="component" value="Unassembled WGS sequence"/>
</dbReference>
<proteinExistence type="predicted"/>
<organism evidence="1 2">
    <name type="scientific">Nocardioides pocheonensis</name>
    <dbReference type="NCBI Taxonomy" id="661485"/>
    <lineage>
        <taxon>Bacteria</taxon>
        <taxon>Bacillati</taxon>
        <taxon>Actinomycetota</taxon>
        <taxon>Actinomycetes</taxon>
        <taxon>Propionibacteriales</taxon>
        <taxon>Nocardioidaceae</taxon>
        <taxon>Nocardioides</taxon>
    </lineage>
</organism>
<protein>
    <submittedName>
        <fullName evidence="1">Uncharacterized protein</fullName>
    </submittedName>
</protein>
<evidence type="ECO:0000313" key="2">
    <source>
        <dbReference type="Proteomes" id="UP000279994"/>
    </source>
</evidence>
<dbReference type="OrthoDB" id="9778153at2"/>
<comment type="caution">
    <text evidence="1">The sequence shown here is derived from an EMBL/GenBank/DDBJ whole genome shotgun (WGS) entry which is preliminary data.</text>
</comment>
<keyword evidence="2" id="KW-1185">Reference proteome</keyword>
<dbReference type="AlphaFoldDB" id="A0A3N0GPL5"/>
<gene>
    <name evidence="1" type="ORF">EFL26_11895</name>
</gene>
<reference evidence="1 2" key="1">
    <citation type="submission" date="2018-11" db="EMBL/GenBank/DDBJ databases">
        <authorList>
            <person name="Li F."/>
        </authorList>
    </citation>
    <scope>NUCLEOTIDE SEQUENCE [LARGE SCALE GENOMIC DNA]</scope>
    <source>
        <strain evidence="1 2">Gsoil 818</strain>
    </source>
</reference>